<reference evidence="1 2" key="1">
    <citation type="submission" date="2018-04" db="EMBL/GenBank/DDBJ databases">
        <title>The genome sequence of Caulobacter sp. 736.</title>
        <authorList>
            <person name="Gao J."/>
            <person name="Sun J."/>
        </authorList>
    </citation>
    <scope>NUCLEOTIDE SEQUENCE [LARGE SCALE GENOMIC DNA]</scope>
    <source>
        <strain evidence="1 2">736</strain>
    </source>
</reference>
<name>A0A2T9JIL2_9CAUL</name>
<accession>A0A2T9JIL2</accession>
<protein>
    <submittedName>
        <fullName evidence="1">Uncharacterized protein</fullName>
    </submittedName>
</protein>
<dbReference type="Proteomes" id="UP000244913">
    <property type="component" value="Unassembled WGS sequence"/>
</dbReference>
<proteinExistence type="predicted"/>
<comment type="caution">
    <text evidence="1">The sequence shown here is derived from an EMBL/GenBank/DDBJ whole genome shotgun (WGS) entry which is preliminary data.</text>
</comment>
<dbReference type="RefSeq" id="WP_116491603.1">
    <property type="nucleotide sequence ID" value="NZ_QDKO01000044.1"/>
</dbReference>
<accession>A0A2T9JB07</accession>
<keyword evidence="2" id="KW-1185">Reference proteome</keyword>
<sequence>MLQGIGAITGALTVMLAAVIGANTFEKWRRQKISERRIEQAERFLTAAYNARRALARVRSPAMMGYELEIAEERLREAGRFEPPLDAAKTRRLCTAQAYHERLNREREVRVTLDECLPTARALFSEALEKALETLSRQFHTVQVYADASVRYTEGRDRALSDKIDQTIWSEYPSAAENEMDKTIAEQIGIIETALLPVLRLEAPRPRRWWSPLARRSIPRSNASDARA</sequence>
<gene>
    <name evidence="1" type="ORF">DDF65_15020</name>
</gene>
<dbReference type="EMBL" id="QDKP01000043">
    <property type="protein sequence ID" value="PVM79409.1"/>
    <property type="molecule type" value="Genomic_DNA"/>
</dbReference>
<organism evidence="1 2">
    <name type="scientific">Caulobacter radicis</name>
    <dbReference type="NCBI Taxonomy" id="2172650"/>
    <lineage>
        <taxon>Bacteria</taxon>
        <taxon>Pseudomonadati</taxon>
        <taxon>Pseudomonadota</taxon>
        <taxon>Alphaproteobacteria</taxon>
        <taxon>Caulobacterales</taxon>
        <taxon>Caulobacteraceae</taxon>
        <taxon>Caulobacter</taxon>
    </lineage>
</organism>
<dbReference type="AlphaFoldDB" id="A0A2T9JIL2"/>
<evidence type="ECO:0000313" key="1">
    <source>
        <dbReference type="EMBL" id="PVM79409.1"/>
    </source>
</evidence>
<evidence type="ECO:0000313" key="2">
    <source>
        <dbReference type="Proteomes" id="UP000244913"/>
    </source>
</evidence>